<protein>
    <submittedName>
        <fullName evidence="3">Methanogenic corrinoid protein MtbC1</fullName>
    </submittedName>
    <submittedName>
        <fullName evidence="2">Regulatory protein PpaA</fullName>
    </submittedName>
</protein>
<evidence type="ECO:0000313" key="2">
    <source>
        <dbReference type="EMBL" id="AFP55422.1"/>
    </source>
</evidence>
<keyword evidence="2" id="KW-0614">Plasmid</keyword>
<dbReference type="PROSITE" id="PS51332">
    <property type="entry name" value="B12_BINDING"/>
    <property type="match status" value="1"/>
</dbReference>
<reference evidence="3 4" key="2">
    <citation type="submission" date="2018-09" db="EMBL/GenBank/DDBJ databases">
        <title>Genomic Encyclopedia of Archaeal and Bacterial Type Strains, Phase II (KMG-II): from individual species to whole genera.</title>
        <authorList>
            <person name="Goeker M."/>
        </authorList>
    </citation>
    <scope>NUCLEOTIDE SEQUENCE [LARGE SCALE GENOMIC DNA]</scope>
    <source>
        <strain evidence="3 4">DSM 11458</strain>
    </source>
</reference>
<dbReference type="InterPro" id="IPR006158">
    <property type="entry name" value="Cobalamin-bd"/>
</dbReference>
<dbReference type="Pfam" id="PF02310">
    <property type="entry name" value="B12-binding"/>
    <property type="match status" value="1"/>
</dbReference>
<accession>J7G091</accession>
<evidence type="ECO:0000313" key="4">
    <source>
        <dbReference type="Proteomes" id="UP000284407"/>
    </source>
</evidence>
<dbReference type="Proteomes" id="UP000284407">
    <property type="component" value="Unassembled WGS sequence"/>
</dbReference>
<dbReference type="SUPFAM" id="SSF52242">
    <property type="entry name" value="Cobalamin (vitamin B12)-binding domain"/>
    <property type="match status" value="1"/>
</dbReference>
<gene>
    <name evidence="2" type="primary">ppaA</name>
    <name evidence="3" type="ORF">C8N30_3800</name>
    <name evidence="2" type="ORF">pSD118_020</name>
</gene>
<sequence length="256" mass="27869">MLKDTTIGPAVPSLVVGGVARQILSVLSSELRLIYPDMPARALVRYLDEMQAALTQPNPKNITKLLNDMRRSGIRDADIADFYIPVVARRLGEGWVSDDMEFTQVTVGMANLQTMLRTLDSSWCMPERAPFGTLGEICIIVPQGVQHSLGSSILAGQMRRAGYDVHLGADIALERIAQFVSSPATVGVMLSASLWEPLDFLKAVVKKIRQGNPWAPVLVGGNILELECDVSALIGADHAMNDWQAALSFCAQRVQP</sequence>
<dbReference type="EMBL" id="JN172927">
    <property type="protein sequence ID" value="AFP55422.1"/>
    <property type="molecule type" value="Genomic_DNA"/>
</dbReference>
<dbReference type="GO" id="GO:0046872">
    <property type="term" value="F:metal ion binding"/>
    <property type="evidence" value="ECO:0007669"/>
    <property type="project" value="InterPro"/>
</dbReference>
<dbReference type="GO" id="GO:0031419">
    <property type="term" value="F:cobalamin binding"/>
    <property type="evidence" value="ECO:0007669"/>
    <property type="project" value="InterPro"/>
</dbReference>
<evidence type="ECO:0000313" key="3">
    <source>
        <dbReference type="EMBL" id="RKE92044.1"/>
    </source>
</evidence>
<dbReference type="STRING" id="1443111.Z949_81"/>
<geneLocation type="plasmid" evidence="2">
    <name>pSD118</name>
</geneLocation>
<evidence type="ECO:0000259" key="1">
    <source>
        <dbReference type="PROSITE" id="PS51332"/>
    </source>
</evidence>
<keyword evidence="4" id="KW-1185">Reference proteome</keyword>
<name>J7G091_9RHOB</name>
<feature type="domain" description="B12-binding" evidence="1">
    <location>
        <begin position="134"/>
        <end position="256"/>
    </location>
</feature>
<reference evidence="2" key="1">
    <citation type="journal article" date="2012" name="Environ. Microbiol.">
        <title>Think pink: photosynthesis, plasmids and the Roseobacter clade.</title>
        <authorList>
            <person name="Petersen J."/>
            <person name="Brinkmann H."/>
            <person name="Bunk B."/>
            <person name="Michael V."/>
            <person name="Pauker O."/>
            <person name="Pradella S."/>
        </authorList>
    </citation>
    <scope>NUCLEOTIDE SEQUENCE</scope>
    <source>
        <strain evidence="2">DSM 11458</strain>
        <plasmid evidence="2">pSD118</plasmid>
    </source>
</reference>
<dbReference type="Gene3D" id="3.40.50.280">
    <property type="entry name" value="Cobalamin-binding domain"/>
    <property type="match status" value="1"/>
</dbReference>
<dbReference type="InterPro" id="IPR036724">
    <property type="entry name" value="Cobalamin-bd_sf"/>
</dbReference>
<dbReference type="OrthoDB" id="5498228at2"/>
<dbReference type="AlphaFoldDB" id="J7G091"/>
<proteinExistence type="predicted"/>
<dbReference type="CDD" id="cd02065">
    <property type="entry name" value="B12-binding_like"/>
    <property type="match status" value="1"/>
</dbReference>
<organism evidence="2">
    <name type="scientific">Sulfitobacter guttiformis</name>
    <dbReference type="NCBI Taxonomy" id="74349"/>
    <lineage>
        <taxon>Bacteria</taxon>
        <taxon>Pseudomonadati</taxon>
        <taxon>Pseudomonadota</taxon>
        <taxon>Alphaproteobacteria</taxon>
        <taxon>Rhodobacterales</taxon>
        <taxon>Roseobacteraceae</taxon>
        <taxon>Sulfitobacter</taxon>
    </lineage>
</organism>
<dbReference type="EMBL" id="RAQK01000003">
    <property type="protein sequence ID" value="RKE92044.1"/>
    <property type="molecule type" value="Genomic_DNA"/>
</dbReference>
<dbReference type="RefSeq" id="WP_015063216.1">
    <property type="nucleotide sequence ID" value="NC_019364.1"/>
</dbReference>